<evidence type="ECO:0000313" key="5">
    <source>
        <dbReference type="Proteomes" id="UP000245946"/>
    </source>
</evidence>
<feature type="region of interest" description="Disordered" evidence="1">
    <location>
        <begin position="1"/>
        <end position="25"/>
    </location>
</feature>
<dbReference type="STRING" id="58919.A0A316Z5Q0"/>
<dbReference type="PANTHER" id="PTHR31605">
    <property type="entry name" value="GLYCEROL-3-PHOSPHATE O-ACYLTRANSFERASE 1"/>
    <property type="match status" value="1"/>
</dbReference>
<keyword evidence="2" id="KW-1133">Transmembrane helix</keyword>
<dbReference type="InterPro" id="IPR002123">
    <property type="entry name" value="Plipid/glycerol_acylTrfase"/>
</dbReference>
<accession>A0A316Z5Q0</accession>
<dbReference type="GeneID" id="37270603"/>
<protein>
    <recommendedName>
        <fullName evidence="3">Phospholipid/glycerol acyltransferase domain-containing protein</fullName>
    </recommendedName>
</protein>
<reference evidence="4 5" key="1">
    <citation type="journal article" date="2018" name="Mol. Biol. Evol.">
        <title>Broad Genomic Sampling Reveals a Smut Pathogenic Ancestry of the Fungal Clade Ustilaginomycotina.</title>
        <authorList>
            <person name="Kijpornyongpan T."/>
            <person name="Mondo S.J."/>
            <person name="Barry K."/>
            <person name="Sandor L."/>
            <person name="Lee J."/>
            <person name="Lipzen A."/>
            <person name="Pangilinan J."/>
            <person name="LaButti K."/>
            <person name="Hainaut M."/>
            <person name="Henrissat B."/>
            <person name="Grigoriev I.V."/>
            <person name="Spatafora J.W."/>
            <person name="Aime M.C."/>
        </authorList>
    </citation>
    <scope>NUCLEOTIDE SEQUENCE [LARGE SCALE GENOMIC DNA]</scope>
    <source>
        <strain evidence="4 5">MCA 4186</strain>
    </source>
</reference>
<name>A0A316Z5Q0_9BASI</name>
<evidence type="ECO:0000256" key="2">
    <source>
        <dbReference type="SAM" id="Phobius"/>
    </source>
</evidence>
<sequence>MAAPQRLPDGVTPADLAANGAPLQQGTTPALALDGLLLPPMATPDAAAATTPSAAPRLKATVSSEAPAKLKRRRRLNPPPGAGFGPMYNVMRFIGERCTSHFFSRVKVIGGDDVPKQGPIIVCCSHFSTIMDVAVISAHLPHRRPIHYWAKRGLYKRQPFRWILHSSGNIMVDRKTKNNQDLFAGTFEAMKAGEAIGLFPEGGSYTEHRLHGMKAGAAWAALEFAKHLVLEGEGDPMHTSLRIVPATINYTEKSRFRGEAVFQFGKVFSVDEYTKEFLSGAAPPEQAEYFAPRAPTMNGAATPAFPGSSLRLGLDTAGGASGVSAPPTPGVGDGAGADAAAAAAKRAVARLTDRIGQELYKLTIDAPTWKHWHATKMARELIWWRQNTIPLEDFVTISNSFIKLLDSSDPAAKNALDALFSLQAFSLAASVDVFTLNQIARRLKPSNRAAIGSPAKSDLDARAAQAALPRLVPTTLVFVRELVKLAVRLPIVVPLMLVYAPAYVIGASLSLRYASHEEESMASAKSLCAFPIAFLTHLLLISGIAALFLFTPPGWLVGLCLSLLIERVHLALIDGTYARLKRIHALARVWVAALPAASKQLGPSDAAAALALEAYLEGTPVQFTFKRALRQKGLARPLPHRLAGLALAAHARAAEALDALLESAQQQHSDADVAEEQRAAAEFIVSRMPPSKRRMRFKSA</sequence>
<feature type="transmembrane region" description="Helical" evidence="2">
    <location>
        <begin position="526"/>
        <end position="549"/>
    </location>
</feature>
<feature type="transmembrane region" description="Helical" evidence="2">
    <location>
        <begin position="555"/>
        <end position="573"/>
    </location>
</feature>
<evidence type="ECO:0000259" key="3">
    <source>
        <dbReference type="SMART" id="SM00563"/>
    </source>
</evidence>
<dbReference type="InterPro" id="IPR052744">
    <property type="entry name" value="GPAT/DAPAT"/>
</dbReference>
<organism evidence="4 5">
    <name type="scientific">Tilletiopsis washingtonensis</name>
    <dbReference type="NCBI Taxonomy" id="58919"/>
    <lineage>
        <taxon>Eukaryota</taxon>
        <taxon>Fungi</taxon>
        <taxon>Dikarya</taxon>
        <taxon>Basidiomycota</taxon>
        <taxon>Ustilaginomycotina</taxon>
        <taxon>Exobasidiomycetes</taxon>
        <taxon>Entylomatales</taxon>
        <taxon>Entylomatales incertae sedis</taxon>
        <taxon>Tilletiopsis</taxon>
    </lineage>
</organism>
<feature type="transmembrane region" description="Helical" evidence="2">
    <location>
        <begin position="491"/>
        <end position="514"/>
    </location>
</feature>
<dbReference type="CDD" id="cd07992">
    <property type="entry name" value="LPLAT_AAK14816-like"/>
    <property type="match status" value="1"/>
</dbReference>
<dbReference type="OrthoDB" id="1044435at2759"/>
<keyword evidence="5" id="KW-1185">Reference proteome</keyword>
<dbReference type="SMART" id="SM00563">
    <property type="entry name" value="PlsC"/>
    <property type="match status" value="1"/>
</dbReference>
<feature type="region of interest" description="Disordered" evidence="1">
    <location>
        <begin position="44"/>
        <end position="81"/>
    </location>
</feature>
<gene>
    <name evidence="4" type="ORF">FA09DRAFT_331513</name>
</gene>
<dbReference type="Pfam" id="PF01553">
    <property type="entry name" value="Acyltransferase"/>
    <property type="match status" value="1"/>
</dbReference>
<evidence type="ECO:0000313" key="4">
    <source>
        <dbReference type="EMBL" id="PWN96282.1"/>
    </source>
</evidence>
<evidence type="ECO:0000256" key="1">
    <source>
        <dbReference type="SAM" id="MobiDB-lite"/>
    </source>
</evidence>
<dbReference type="Proteomes" id="UP000245946">
    <property type="component" value="Unassembled WGS sequence"/>
</dbReference>
<dbReference type="GO" id="GO:0004366">
    <property type="term" value="F:glycerol-3-phosphate O-acyltransferase activity"/>
    <property type="evidence" value="ECO:0007669"/>
    <property type="project" value="TreeGrafter"/>
</dbReference>
<feature type="domain" description="Phospholipid/glycerol acyltransferase" evidence="3">
    <location>
        <begin position="120"/>
        <end position="251"/>
    </location>
</feature>
<dbReference type="PANTHER" id="PTHR31605:SF0">
    <property type="entry name" value="GLYCEROL-3-PHOSPHATE O-ACYLTRANSFERASE 1"/>
    <property type="match status" value="1"/>
</dbReference>
<dbReference type="SUPFAM" id="SSF69593">
    <property type="entry name" value="Glycerol-3-phosphate (1)-acyltransferase"/>
    <property type="match status" value="1"/>
</dbReference>
<dbReference type="RefSeq" id="XP_025596561.1">
    <property type="nucleotide sequence ID" value="XM_025743059.1"/>
</dbReference>
<feature type="compositionally biased region" description="Low complexity" evidence="1">
    <location>
        <begin position="44"/>
        <end position="56"/>
    </location>
</feature>
<dbReference type="GO" id="GO:0008654">
    <property type="term" value="P:phospholipid biosynthetic process"/>
    <property type="evidence" value="ECO:0007669"/>
    <property type="project" value="TreeGrafter"/>
</dbReference>
<keyword evidence="2" id="KW-0812">Transmembrane</keyword>
<proteinExistence type="predicted"/>
<dbReference type="AlphaFoldDB" id="A0A316Z5Q0"/>
<keyword evidence="2" id="KW-0472">Membrane</keyword>
<dbReference type="EMBL" id="KZ819300">
    <property type="protein sequence ID" value="PWN96282.1"/>
    <property type="molecule type" value="Genomic_DNA"/>
</dbReference>
<dbReference type="GO" id="GO:0016287">
    <property type="term" value="F:glycerone-phosphate O-acyltransferase activity"/>
    <property type="evidence" value="ECO:0007669"/>
    <property type="project" value="TreeGrafter"/>
</dbReference>